<keyword evidence="5 7" id="KW-0472">Membrane</keyword>
<feature type="transmembrane region" description="Helical" evidence="7">
    <location>
        <begin position="368"/>
        <end position="389"/>
    </location>
</feature>
<feature type="transmembrane region" description="Helical" evidence="7">
    <location>
        <begin position="273"/>
        <end position="292"/>
    </location>
</feature>
<evidence type="ECO:0000256" key="7">
    <source>
        <dbReference type="SAM" id="Phobius"/>
    </source>
</evidence>
<feature type="transmembrane region" description="Helical" evidence="7">
    <location>
        <begin position="136"/>
        <end position="158"/>
    </location>
</feature>
<dbReference type="AlphaFoldDB" id="A0AA38H8L0"/>
<feature type="transmembrane region" description="Helical" evidence="7">
    <location>
        <begin position="401"/>
        <end position="420"/>
    </location>
</feature>
<dbReference type="Proteomes" id="UP001164286">
    <property type="component" value="Unassembled WGS sequence"/>
</dbReference>
<feature type="transmembrane region" description="Helical" evidence="7">
    <location>
        <begin position="312"/>
        <end position="330"/>
    </location>
</feature>
<feature type="transmembrane region" description="Helical" evidence="7">
    <location>
        <begin position="337"/>
        <end position="356"/>
    </location>
</feature>
<feature type="compositionally biased region" description="Basic and acidic residues" evidence="6">
    <location>
        <begin position="473"/>
        <end position="483"/>
    </location>
</feature>
<feature type="transmembrane region" description="Helical" evidence="7">
    <location>
        <begin position="82"/>
        <end position="103"/>
    </location>
</feature>
<dbReference type="Gene3D" id="1.20.1250.20">
    <property type="entry name" value="MFS general substrate transporter like domains"/>
    <property type="match status" value="1"/>
</dbReference>
<reference evidence="8" key="1">
    <citation type="journal article" date="2022" name="G3 (Bethesda)">
        <title>High quality genome of the basidiomycete yeast Dioszegia hungarica PDD-24b-2 isolated from cloud water.</title>
        <authorList>
            <person name="Jarrige D."/>
            <person name="Haridas S."/>
            <person name="Bleykasten-Grosshans C."/>
            <person name="Joly M."/>
            <person name="Nadalig T."/>
            <person name="Sancelme M."/>
            <person name="Vuilleumier S."/>
            <person name="Grigoriev I.V."/>
            <person name="Amato P."/>
            <person name="Bringel F."/>
        </authorList>
    </citation>
    <scope>NUCLEOTIDE SEQUENCE</scope>
    <source>
        <strain evidence="8">PDD-24b-2</strain>
    </source>
</reference>
<evidence type="ECO:0000313" key="8">
    <source>
        <dbReference type="EMBL" id="KAI9634389.1"/>
    </source>
</evidence>
<dbReference type="RefSeq" id="XP_052944166.1">
    <property type="nucleotide sequence ID" value="XM_053085689.1"/>
</dbReference>
<evidence type="ECO:0000313" key="9">
    <source>
        <dbReference type="Proteomes" id="UP001164286"/>
    </source>
</evidence>
<sequence>MLVEEKAHTAHVEDPEDVKGDVVEQVTLTEEDNVRIRRKTDKYILTLLVWVYFLQIYDKTVFGYGNTFGLSTDLGLVKQDYSLASSMTSIATLCWQPFSAFIIVRFPPRYLMTIFVFCWGTSAACMSAVTNSGGLFATRFLLGLFEAANIPLFSMLTATWYRRNEQPLRVCAWFITNSAATIVAALVSYGLGHTNSSFRPWQGLYLSAGLITVLTAPIVWYRLDNDVYSARFWKDDYERDQAIERLRANQTGQGSRIFKWAQVREMFLDPKSWLFASLICIPNISAHVANTYGPTLIKGMGYDSFNATLLNIPFGCLQAVAILLGCYAAARFKIKSAMVVTLALLGLAGGLMLYFGNLPDELNRPLALTGYYFLAFSFGSSPIIYSWAIANVGGQTKKSTLLSFMNCATATGQLTGPLLLDARDAPRYLPGARSLMISQAVLLAAVIAQVFCLYTFNKKKEAQRAALGKPRKIHDTSMDRKYTQAEPSTLSEADAKAQEDRTDFNNEMFVYVY</sequence>
<keyword evidence="3 7" id="KW-0812">Transmembrane</keyword>
<dbReference type="PANTHER" id="PTHR43791">
    <property type="entry name" value="PERMEASE-RELATED"/>
    <property type="match status" value="1"/>
</dbReference>
<proteinExistence type="predicted"/>
<feature type="transmembrane region" description="Helical" evidence="7">
    <location>
        <begin position="43"/>
        <end position="62"/>
    </location>
</feature>
<evidence type="ECO:0000256" key="4">
    <source>
        <dbReference type="ARBA" id="ARBA00022989"/>
    </source>
</evidence>
<dbReference type="InterPro" id="IPR011701">
    <property type="entry name" value="MFS"/>
</dbReference>
<dbReference type="GO" id="GO:0022857">
    <property type="term" value="F:transmembrane transporter activity"/>
    <property type="evidence" value="ECO:0007669"/>
    <property type="project" value="InterPro"/>
</dbReference>
<dbReference type="SUPFAM" id="SSF103473">
    <property type="entry name" value="MFS general substrate transporter"/>
    <property type="match status" value="1"/>
</dbReference>
<gene>
    <name evidence="8" type="ORF">MKK02DRAFT_16780</name>
</gene>
<comment type="subcellular location">
    <subcellularLocation>
        <location evidence="1">Membrane</location>
        <topology evidence="1">Multi-pass membrane protein</topology>
    </subcellularLocation>
</comment>
<keyword evidence="9" id="KW-1185">Reference proteome</keyword>
<evidence type="ECO:0000256" key="5">
    <source>
        <dbReference type="ARBA" id="ARBA00023136"/>
    </source>
</evidence>
<comment type="caution">
    <text evidence="8">The sequence shown here is derived from an EMBL/GenBank/DDBJ whole genome shotgun (WGS) entry which is preliminary data.</text>
</comment>
<feature type="transmembrane region" description="Helical" evidence="7">
    <location>
        <begin position="170"/>
        <end position="191"/>
    </location>
</feature>
<feature type="transmembrane region" description="Helical" evidence="7">
    <location>
        <begin position="432"/>
        <end position="456"/>
    </location>
</feature>
<dbReference type="InterPro" id="IPR036259">
    <property type="entry name" value="MFS_trans_sf"/>
</dbReference>
<accession>A0AA38H8L0</accession>
<feature type="transmembrane region" description="Helical" evidence="7">
    <location>
        <begin position="110"/>
        <end position="130"/>
    </location>
</feature>
<evidence type="ECO:0000256" key="1">
    <source>
        <dbReference type="ARBA" id="ARBA00004141"/>
    </source>
</evidence>
<name>A0AA38H8L0_9TREE</name>
<keyword evidence="4 7" id="KW-1133">Transmembrane helix</keyword>
<protein>
    <submittedName>
        <fullName evidence="8">Major facilitator superfamily domain-containing protein</fullName>
    </submittedName>
</protein>
<dbReference type="GO" id="GO:0016020">
    <property type="term" value="C:membrane"/>
    <property type="evidence" value="ECO:0007669"/>
    <property type="project" value="UniProtKB-SubCell"/>
</dbReference>
<evidence type="ECO:0000256" key="6">
    <source>
        <dbReference type="SAM" id="MobiDB-lite"/>
    </source>
</evidence>
<organism evidence="8 9">
    <name type="scientific">Dioszegia hungarica</name>
    <dbReference type="NCBI Taxonomy" id="4972"/>
    <lineage>
        <taxon>Eukaryota</taxon>
        <taxon>Fungi</taxon>
        <taxon>Dikarya</taxon>
        <taxon>Basidiomycota</taxon>
        <taxon>Agaricomycotina</taxon>
        <taxon>Tremellomycetes</taxon>
        <taxon>Tremellales</taxon>
        <taxon>Bulleribasidiaceae</taxon>
        <taxon>Dioszegia</taxon>
    </lineage>
</organism>
<dbReference type="EMBL" id="JAKWFO010000007">
    <property type="protein sequence ID" value="KAI9634389.1"/>
    <property type="molecule type" value="Genomic_DNA"/>
</dbReference>
<feature type="region of interest" description="Disordered" evidence="6">
    <location>
        <begin position="467"/>
        <end position="499"/>
    </location>
</feature>
<dbReference type="PANTHER" id="PTHR43791:SF16">
    <property type="entry name" value="TRANSPORTER, PUTATIVE (AFU_ORTHOLOGUE AFUA_3G01840)-RELATED"/>
    <property type="match status" value="1"/>
</dbReference>
<dbReference type="GeneID" id="77724890"/>
<evidence type="ECO:0000256" key="2">
    <source>
        <dbReference type="ARBA" id="ARBA00022448"/>
    </source>
</evidence>
<dbReference type="Pfam" id="PF07690">
    <property type="entry name" value="MFS_1"/>
    <property type="match status" value="1"/>
</dbReference>
<evidence type="ECO:0000256" key="3">
    <source>
        <dbReference type="ARBA" id="ARBA00022692"/>
    </source>
</evidence>
<keyword evidence="2" id="KW-0813">Transport</keyword>
<feature type="transmembrane region" description="Helical" evidence="7">
    <location>
        <begin position="203"/>
        <end position="223"/>
    </location>
</feature>